<reference evidence="2 3" key="1">
    <citation type="submission" date="2019-08" db="EMBL/GenBank/DDBJ databases">
        <title>In-depth cultivation of the pig gut microbiome towards novel bacterial diversity and tailored functional studies.</title>
        <authorList>
            <person name="Wylensek D."/>
            <person name="Hitch T.C.A."/>
            <person name="Clavel T."/>
        </authorList>
    </citation>
    <scope>NUCLEOTIDE SEQUENCE [LARGE SCALE GENOMIC DNA]</scope>
    <source>
        <strain evidence="2 3">LKV-178-WT-2A</strain>
    </source>
</reference>
<dbReference type="GO" id="GO:0016020">
    <property type="term" value="C:membrane"/>
    <property type="evidence" value="ECO:0007669"/>
    <property type="project" value="InterPro"/>
</dbReference>
<dbReference type="EMBL" id="VUNG01000075">
    <property type="protein sequence ID" value="MST86020.1"/>
    <property type="molecule type" value="Genomic_DNA"/>
</dbReference>
<comment type="caution">
    <text evidence="2">The sequence shown here is derived from an EMBL/GenBank/DDBJ whole genome shotgun (WGS) entry which is preliminary data.</text>
</comment>
<feature type="domain" description="Peptidase C39" evidence="1">
    <location>
        <begin position="5"/>
        <end position="43"/>
    </location>
</feature>
<dbReference type="GO" id="GO:0008233">
    <property type="term" value="F:peptidase activity"/>
    <property type="evidence" value="ECO:0007669"/>
    <property type="project" value="InterPro"/>
</dbReference>
<keyword evidence="3" id="KW-1185">Reference proteome</keyword>
<dbReference type="GO" id="GO:0005524">
    <property type="term" value="F:ATP binding"/>
    <property type="evidence" value="ECO:0007669"/>
    <property type="project" value="InterPro"/>
</dbReference>
<name>A0A7K0KKQ1_9BACT</name>
<dbReference type="InterPro" id="IPR005074">
    <property type="entry name" value="Peptidase_C39"/>
</dbReference>
<proteinExistence type="predicted"/>
<dbReference type="Gene3D" id="3.90.70.10">
    <property type="entry name" value="Cysteine proteinases"/>
    <property type="match status" value="1"/>
</dbReference>
<dbReference type="GO" id="GO:0006508">
    <property type="term" value="P:proteolysis"/>
    <property type="evidence" value="ECO:0007669"/>
    <property type="project" value="InterPro"/>
</dbReference>
<evidence type="ECO:0000259" key="1">
    <source>
        <dbReference type="Pfam" id="PF03412"/>
    </source>
</evidence>
<accession>A0A7K0KKQ1</accession>
<organism evidence="2 3">
    <name type="scientific">Hallella mizrahii</name>
    <dbReference type="NCBI Taxonomy" id="2606637"/>
    <lineage>
        <taxon>Bacteria</taxon>
        <taxon>Pseudomonadati</taxon>
        <taxon>Bacteroidota</taxon>
        <taxon>Bacteroidia</taxon>
        <taxon>Bacteroidales</taxon>
        <taxon>Prevotellaceae</taxon>
        <taxon>Hallella</taxon>
    </lineage>
</organism>
<evidence type="ECO:0000313" key="2">
    <source>
        <dbReference type="EMBL" id="MST86020.1"/>
    </source>
</evidence>
<dbReference type="AlphaFoldDB" id="A0A7K0KKQ1"/>
<evidence type="ECO:0000313" key="3">
    <source>
        <dbReference type="Proteomes" id="UP000438914"/>
    </source>
</evidence>
<dbReference type="RefSeq" id="WP_154535615.1">
    <property type="nucleotide sequence ID" value="NZ_VUNG01000075.1"/>
</dbReference>
<protein>
    <recommendedName>
        <fullName evidence="1">Peptidase C39 domain-containing protein</fullName>
    </recommendedName>
</protein>
<dbReference type="Proteomes" id="UP000438914">
    <property type="component" value="Unassembled WGS sequence"/>
</dbReference>
<dbReference type="Pfam" id="PF03412">
    <property type="entry name" value="Peptidase_C39"/>
    <property type="match status" value="1"/>
</dbReference>
<sequence length="55" mass="6422">MSVFPFFKQTDSMMCGITCLKMICKYYGKEFSLKFLSNICVISKFSCNIFKKNNI</sequence>
<gene>
    <name evidence="2" type="ORF">FYJ73_15335</name>
</gene>